<dbReference type="NCBIfam" id="NF038065">
    <property type="entry name" value="Pr6Pr"/>
    <property type="match status" value="1"/>
</dbReference>
<dbReference type="eggNOG" id="COG2141">
    <property type="taxonomic scope" value="Bacteria"/>
</dbReference>
<dbReference type="AlphaFoldDB" id="Q0S1M2"/>
<dbReference type="KEGG" id="rha:RHA1_ro06792"/>
<evidence type="ECO:0000313" key="2">
    <source>
        <dbReference type="EMBL" id="ABG98564.1"/>
    </source>
</evidence>
<dbReference type="Proteomes" id="UP000008710">
    <property type="component" value="Chromosome"/>
</dbReference>
<accession>Q0S1M2</accession>
<feature type="transmembrane region" description="Helical" evidence="1">
    <location>
        <begin position="134"/>
        <end position="153"/>
    </location>
</feature>
<keyword evidence="1" id="KW-1133">Transmembrane helix</keyword>
<reference evidence="3" key="1">
    <citation type="journal article" date="2006" name="Proc. Natl. Acad. Sci. U.S.A.">
        <title>The complete genome of Rhodococcus sp. RHA1 provides insights into a catabolic powerhouse.</title>
        <authorList>
            <person name="McLeod M.P."/>
            <person name="Warren R.L."/>
            <person name="Hsiao W.W.L."/>
            <person name="Araki N."/>
            <person name="Myhre M."/>
            <person name="Fernandes C."/>
            <person name="Miyazawa D."/>
            <person name="Wong W."/>
            <person name="Lillquist A.L."/>
            <person name="Wang D."/>
            <person name="Dosanjh M."/>
            <person name="Hara H."/>
            <person name="Petrescu A."/>
            <person name="Morin R.D."/>
            <person name="Yang G."/>
            <person name="Stott J.M."/>
            <person name="Schein J.E."/>
            <person name="Shin H."/>
            <person name="Smailus D."/>
            <person name="Siddiqui A.S."/>
            <person name="Marra M.A."/>
            <person name="Jones S.J.M."/>
            <person name="Holt R."/>
            <person name="Brinkman F.S.L."/>
            <person name="Miyauchi K."/>
            <person name="Fukuda M."/>
            <person name="Davies J.E."/>
            <person name="Mohn W.W."/>
            <person name="Eltis L.D."/>
        </authorList>
    </citation>
    <scope>NUCLEOTIDE SEQUENCE [LARGE SCALE GENOMIC DNA]</scope>
    <source>
        <strain evidence="3">RHA1</strain>
    </source>
</reference>
<proteinExistence type="predicted"/>
<dbReference type="EMBL" id="CP000431">
    <property type="protein sequence ID" value="ABG98564.1"/>
    <property type="molecule type" value="Genomic_DNA"/>
</dbReference>
<dbReference type="InterPro" id="IPR049713">
    <property type="entry name" value="Pr6Pr-like"/>
</dbReference>
<feature type="transmembrane region" description="Helical" evidence="1">
    <location>
        <begin position="103"/>
        <end position="122"/>
    </location>
</feature>
<evidence type="ECO:0000256" key="1">
    <source>
        <dbReference type="SAM" id="Phobius"/>
    </source>
</evidence>
<organism evidence="2 3">
    <name type="scientific">Rhodococcus jostii (strain RHA1)</name>
    <dbReference type="NCBI Taxonomy" id="101510"/>
    <lineage>
        <taxon>Bacteria</taxon>
        <taxon>Bacillati</taxon>
        <taxon>Actinomycetota</taxon>
        <taxon>Actinomycetes</taxon>
        <taxon>Mycobacteriales</taxon>
        <taxon>Nocardiaceae</taxon>
        <taxon>Rhodococcus</taxon>
    </lineage>
</organism>
<feature type="transmembrane region" description="Helical" evidence="1">
    <location>
        <begin position="165"/>
        <end position="181"/>
    </location>
</feature>
<name>Q0S1M2_RHOJR</name>
<keyword evidence="1" id="KW-0472">Membrane</keyword>
<feature type="transmembrane region" description="Helical" evidence="1">
    <location>
        <begin position="201"/>
        <end position="225"/>
    </location>
</feature>
<evidence type="ECO:0000313" key="3">
    <source>
        <dbReference type="Proteomes" id="UP000008710"/>
    </source>
</evidence>
<dbReference type="HOGENOM" id="CLU_077680_1_0_11"/>
<gene>
    <name evidence="2" type="ordered locus">RHA1_ro06792</name>
</gene>
<feature type="transmembrane region" description="Helical" evidence="1">
    <location>
        <begin position="72"/>
        <end position="91"/>
    </location>
</feature>
<protein>
    <recommendedName>
        <fullName evidence="4">Integral membrane protein</fullName>
    </recommendedName>
</protein>
<sequence length="238" mass="26519">MLHPSLANPVDRPVPRPPVCEYRRMDAAVVTDLRGQRIVRVLRAVFAVYGLIAVLWIPLRSAGSDDFSLANYLSYFTIESNILAAVVLLVGAVRDPQSRGWQLFRGATTLYMVITGIVYAVLLANIDVMLQDAWINTALHRMLPLVLLVDWVVAPSRVRISEAQSLSWLVFPAVYGAYSLIRGPIVDWYPYPFLDPRQQGYLQLAVTAVVLLPAMALMALAVNAVGRLGARRRYGEDR</sequence>
<feature type="transmembrane region" description="Helical" evidence="1">
    <location>
        <begin position="41"/>
        <end position="60"/>
    </location>
</feature>
<keyword evidence="1" id="KW-0812">Transmembrane</keyword>
<evidence type="ECO:0008006" key="4">
    <source>
        <dbReference type="Google" id="ProtNLM"/>
    </source>
</evidence>